<dbReference type="PROSITE" id="PS51257">
    <property type="entry name" value="PROKAR_LIPOPROTEIN"/>
    <property type="match status" value="1"/>
</dbReference>
<protein>
    <submittedName>
        <fullName evidence="1">Fatty acid cis/trans isomerase</fullName>
    </submittedName>
</protein>
<dbReference type="GO" id="GO:0016853">
    <property type="term" value="F:isomerase activity"/>
    <property type="evidence" value="ECO:0007669"/>
    <property type="project" value="UniProtKB-KW"/>
</dbReference>
<sequence length="600" mass="69727">MLKTISVFILLVALISCGGDKESLTREQANIEYDIILKGGKKNISYINQARPVLEKRCIVCHGCYDAPCQLKLTSIDGIQRGANKNKVYNGERFSAAEPTRMFIDANSTEEWRKKNFHSVLNEQQENGIDNLRHSVLYKMLRLKQLNPQPRVGMIDKSIDLSLGREQSCPTDKNFAKYSKEFPNQGMPFAMPNLSDSDYHVLVKWISQGLPDDSKKSLPDSSRQQRQKWESFLNKQDMKHRLLSRYLYEHLFLGHLYFKGANTREFFRLVRSYTAPGEAIKDIPTVRVYDDPGVESFYYRLRYVKSSIVDKTHSIYELSDKRMARYKELFITPDYKVSQLPSYKPEVASNPIKAFIELPAKSRYLFLLDDAKFFIEGFIKGPVCRGQVALNVIEDNFWLFFSSPDKFKVNTDENFLAAVSDLLNMPAESGSSLDILAIYTNYKERHNKYIEARSRTFEAMDKISLDQSMEYIWDGSDSMNQKNAALSIFRHFDSATVQQGLIGDYPESAWVLDYPMLERIHYLLVAGYNVYGNLVHQFNTRLYMDFLRIEGENIFLAWMPVEQRKKIHDSWYTGIRGNDTRHLRQPEDWLAKEFVYGYTT</sequence>
<dbReference type="AlphaFoldDB" id="A0A3B0XAI5"/>
<dbReference type="Pfam" id="PF06934">
    <property type="entry name" value="CTI"/>
    <property type="match status" value="1"/>
</dbReference>
<accession>A0A3B0XAI5</accession>
<keyword evidence="1" id="KW-0413">Isomerase</keyword>
<reference evidence="1" key="1">
    <citation type="submission" date="2018-06" db="EMBL/GenBank/DDBJ databases">
        <authorList>
            <person name="Zhirakovskaya E."/>
        </authorList>
    </citation>
    <scope>NUCLEOTIDE SEQUENCE</scope>
</reference>
<dbReference type="InterPro" id="IPR010706">
    <property type="entry name" value="Fatty_acid_cis-trans_isomerase"/>
</dbReference>
<dbReference type="EMBL" id="UOFI01000014">
    <property type="protein sequence ID" value="VAW61600.1"/>
    <property type="molecule type" value="Genomic_DNA"/>
</dbReference>
<name>A0A3B0XAI5_9ZZZZ</name>
<proteinExistence type="predicted"/>
<gene>
    <name evidence="1" type="ORF">MNBD_GAMMA09-3826</name>
</gene>
<feature type="non-terminal residue" evidence="1">
    <location>
        <position position="600"/>
    </location>
</feature>
<evidence type="ECO:0000313" key="1">
    <source>
        <dbReference type="EMBL" id="VAW61600.1"/>
    </source>
</evidence>
<organism evidence="1">
    <name type="scientific">hydrothermal vent metagenome</name>
    <dbReference type="NCBI Taxonomy" id="652676"/>
    <lineage>
        <taxon>unclassified sequences</taxon>
        <taxon>metagenomes</taxon>
        <taxon>ecological metagenomes</taxon>
    </lineage>
</organism>